<proteinExistence type="predicted"/>
<accession>A0ABU8XXF3</accession>
<feature type="chain" id="PRO_5045177041" description="Lipoprotein" evidence="1">
    <location>
        <begin position="19"/>
        <end position="51"/>
    </location>
</feature>
<evidence type="ECO:0000313" key="3">
    <source>
        <dbReference type="Proteomes" id="UP001375743"/>
    </source>
</evidence>
<dbReference type="Proteomes" id="UP001375743">
    <property type="component" value="Unassembled WGS sequence"/>
</dbReference>
<keyword evidence="1" id="KW-0732">Signal</keyword>
<reference evidence="2 3" key="1">
    <citation type="submission" date="2024-01" db="EMBL/GenBank/DDBJ databases">
        <title>Multi-omics insights into the function and evolution of sodium benzoate biodegradation pathways in Benzoatithermus flavus gen. nov., sp. nov. from hot spring.</title>
        <authorList>
            <person name="Hu C.-J."/>
            <person name="Li W.-J."/>
        </authorList>
    </citation>
    <scope>NUCLEOTIDE SEQUENCE [LARGE SCALE GENOMIC DNA]</scope>
    <source>
        <strain evidence="2 3">SYSU G07066</strain>
    </source>
</reference>
<evidence type="ECO:0008006" key="4">
    <source>
        <dbReference type="Google" id="ProtNLM"/>
    </source>
</evidence>
<name>A0ABU8XXF3_9PROT</name>
<keyword evidence="3" id="KW-1185">Reference proteome</keyword>
<protein>
    <recommendedName>
        <fullName evidence="4">Lipoprotein</fullName>
    </recommendedName>
</protein>
<sequence length="51" mass="5336">MRRLAFLAGLLVSLAACSGWRPMEVPTNSDMKPGPGLFTGSSGAFVLTAPR</sequence>
<evidence type="ECO:0000256" key="1">
    <source>
        <dbReference type="SAM" id="SignalP"/>
    </source>
</evidence>
<dbReference type="PROSITE" id="PS51257">
    <property type="entry name" value="PROKAR_LIPOPROTEIN"/>
    <property type="match status" value="1"/>
</dbReference>
<feature type="signal peptide" evidence="1">
    <location>
        <begin position="1"/>
        <end position="18"/>
    </location>
</feature>
<organism evidence="2 3">
    <name type="scientific">Benzoatithermus flavus</name>
    <dbReference type="NCBI Taxonomy" id="3108223"/>
    <lineage>
        <taxon>Bacteria</taxon>
        <taxon>Pseudomonadati</taxon>
        <taxon>Pseudomonadota</taxon>
        <taxon>Alphaproteobacteria</taxon>
        <taxon>Geminicoccales</taxon>
        <taxon>Geminicoccaceae</taxon>
        <taxon>Benzoatithermus</taxon>
    </lineage>
</organism>
<dbReference type="EMBL" id="JBBLZC010000037">
    <property type="protein sequence ID" value="MEK0085896.1"/>
    <property type="molecule type" value="Genomic_DNA"/>
</dbReference>
<comment type="caution">
    <text evidence="2">The sequence shown here is derived from an EMBL/GenBank/DDBJ whole genome shotgun (WGS) entry which is preliminary data.</text>
</comment>
<dbReference type="RefSeq" id="WP_418161742.1">
    <property type="nucleotide sequence ID" value="NZ_JBBLZC010000037.1"/>
</dbReference>
<gene>
    <name evidence="2" type="ORF">U1T56_22300</name>
</gene>
<evidence type="ECO:0000313" key="2">
    <source>
        <dbReference type="EMBL" id="MEK0085896.1"/>
    </source>
</evidence>